<comment type="caution">
    <text evidence="1">The sequence shown here is derived from an EMBL/GenBank/DDBJ whole genome shotgun (WGS) entry which is preliminary data.</text>
</comment>
<proteinExistence type="predicted"/>
<dbReference type="Proteomes" id="UP000287033">
    <property type="component" value="Unassembled WGS sequence"/>
</dbReference>
<gene>
    <name evidence="1" type="ORF">chiPu_0025279</name>
</gene>
<organism evidence="1 2">
    <name type="scientific">Chiloscyllium punctatum</name>
    <name type="common">Brownbanded bambooshark</name>
    <name type="synonym">Hemiscyllium punctatum</name>
    <dbReference type="NCBI Taxonomy" id="137246"/>
    <lineage>
        <taxon>Eukaryota</taxon>
        <taxon>Metazoa</taxon>
        <taxon>Chordata</taxon>
        <taxon>Craniata</taxon>
        <taxon>Vertebrata</taxon>
        <taxon>Chondrichthyes</taxon>
        <taxon>Elasmobranchii</taxon>
        <taxon>Galeomorphii</taxon>
        <taxon>Galeoidea</taxon>
        <taxon>Orectolobiformes</taxon>
        <taxon>Hemiscylliidae</taxon>
        <taxon>Chiloscyllium</taxon>
    </lineage>
</organism>
<evidence type="ECO:0000313" key="2">
    <source>
        <dbReference type="Proteomes" id="UP000287033"/>
    </source>
</evidence>
<keyword evidence="2" id="KW-1185">Reference proteome</keyword>
<dbReference type="EMBL" id="BEZZ01055714">
    <property type="protein sequence ID" value="GCC41280.1"/>
    <property type="molecule type" value="Genomic_DNA"/>
</dbReference>
<accession>A0A401TF51</accession>
<protein>
    <submittedName>
        <fullName evidence="1">Uncharacterized protein</fullName>
    </submittedName>
</protein>
<dbReference type="AlphaFoldDB" id="A0A401TF51"/>
<name>A0A401TF51_CHIPU</name>
<reference evidence="1 2" key="1">
    <citation type="journal article" date="2018" name="Nat. Ecol. Evol.">
        <title>Shark genomes provide insights into elasmobranch evolution and the origin of vertebrates.</title>
        <authorList>
            <person name="Hara Y"/>
            <person name="Yamaguchi K"/>
            <person name="Onimaru K"/>
            <person name="Kadota M"/>
            <person name="Koyanagi M"/>
            <person name="Keeley SD"/>
            <person name="Tatsumi K"/>
            <person name="Tanaka K"/>
            <person name="Motone F"/>
            <person name="Kageyama Y"/>
            <person name="Nozu R"/>
            <person name="Adachi N"/>
            <person name="Nishimura O"/>
            <person name="Nakagawa R"/>
            <person name="Tanegashima C"/>
            <person name="Kiyatake I"/>
            <person name="Matsumoto R"/>
            <person name="Murakumo K"/>
            <person name="Nishida K"/>
            <person name="Terakita A"/>
            <person name="Kuratani S"/>
            <person name="Sato K"/>
            <person name="Hyodo S Kuraku.S."/>
        </authorList>
    </citation>
    <scope>NUCLEOTIDE SEQUENCE [LARGE SCALE GENOMIC DNA]</scope>
</reference>
<evidence type="ECO:0000313" key="1">
    <source>
        <dbReference type="EMBL" id="GCC41280.1"/>
    </source>
</evidence>
<sequence length="110" mass="12492">MFGSFEKAHRGSVEKDISCVRRCRGRDRSLSNRIRSDLTQAFAMQEEIDEVPMKKPVPPDGSVSNRPEQILWRLVKEGEMRKNLFDFAQQLLTTWLAPPGKPGAGSILCF</sequence>